<comment type="caution">
    <text evidence="8">The sequence shown here is derived from an EMBL/GenBank/DDBJ whole genome shotgun (WGS) entry which is preliminary data.</text>
</comment>
<dbReference type="PROSITE" id="PS00108">
    <property type="entry name" value="PROTEIN_KINASE_ST"/>
    <property type="match status" value="1"/>
</dbReference>
<keyword evidence="4 5" id="KW-0067">ATP-binding</keyword>
<dbReference type="Gene3D" id="1.10.510.10">
    <property type="entry name" value="Transferase(Phosphotransferase) domain 1"/>
    <property type="match status" value="1"/>
</dbReference>
<gene>
    <name evidence="8" type="ORF">QO012_001440</name>
</gene>
<evidence type="ECO:0000256" key="5">
    <source>
        <dbReference type="PROSITE-ProRule" id="PRU10141"/>
    </source>
</evidence>
<evidence type="ECO:0000313" key="8">
    <source>
        <dbReference type="EMBL" id="MDQ0446949.1"/>
    </source>
</evidence>
<dbReference type="Pfam" id="PF00069">
    <property type="entry name" value="Pkinase"/>
    <property type="match status" value="1"/>
</dbReference>
<dbReference type="InterPro" id="IPR000719">
    <property type="entry name" value="Prot_kinase_dom"/>
</dbReference>
<feature type="region of interest" description="Disordered" evidence="6">
    <location>
        <begin position="289"/>
        <end position="308"/>
    </location>
</feature>
<dbReference type="InterPro" id="IPR008271">
    <property type="entry name" value="Ser/Thr_kinase_AS"/>
</dbReference>
<evidence type="ECO:0000313" key="9">
    <source>
        <dbReference type="Proteomes" id="UP001231124"/>
    </source>
</evidence>
<feature type="binding site" evidence="5">
    <location>
        <position position="50"/>
    </location>
    <ligand>
        <name>ATP</name>
        <dbReference type="ChEBI" id="CHEBI:30616"/>
    </ligand>
</feature>
<keyword evidence="3 8" id="KW-0418">Kinase</keyword>
<feature type="domain" description="Protein kinase" evidence="7">
    <location>
        <begin position="21"/>
        <end position="282"/>
    </location>
</feature>
<dbReference type="SUPFAM" id="SSF56112">
    <property type="entry name" value="Protein kinase-like (PK-like)"/>
    <property type="match status" value="1"/>
</dbReference>
<sequence>MSPACHRPSPAPLGTVVGGRYRLTGLLGRGATGMVYRAEDQGGSGQVAIKVGAGEGDRSGWIRRLVHGEAACLMQVRHPRIVRLRGLARVGGDDALILDLLPGETLAALLTARRGVPLGEGAALRIVDDLGGALACLHRAGFVHGDVKPGNVVVAPDGRATLIDFGAARRIGDSAGPASAGENLADVTPAYAAPGLLAGEGPDPRDDVYSLALVALAALTGRPPRGSGGGDPGAAAGGGRPTPSTTIAPVRRIVLRRALAADRADRPPRADRFAAQLRNPGLADRLAAWAGAPRLPGRSPTPPRHALS</sequence>
<dbReference type="InterPro" id="IPR011009">
    <property type="entry name" value="Kinase-like_dom_sf"/>
</dbReference>
<keyword evidence="2 5" id="KW-0547">Nucleotide-binding</keyword>
<keyword evidence="9" id="KW-1185">Reference proteome</keyword>
<feature type="region of interest" description="Disordered" evidence="6">
    <location>
        <begin position="221"/>
        <end position="249"/>
    </location>
</feature>
<dbReference type="PANTHER" id="PTHR43289">
    <property type="entry name" value="MITOGEN-ACTIVATED PROTEIN KINASE KINASE KINASE 20-RELATED"/>
    <property type="match status" value="1"/>
</dbReference>
<dbReference type="CDD" id="cd14014">
    <property type="entry name" value="STKc_PknB_like"/>
    <property type="match status" value="1"/>
</dbReference>
<protein>
    <submittedName>
        <fullName evidence="8">Serine/threonine protein kinase</fullName>
    </submittedName>
</protein>
<dbReference type="InterPro" id="IPR017441">
    <property type="entry name" value="Protein_kinase_ATP_BS"/>
</dbReference>
<evidence type="ECO:0000259" key="7">
    <source>
        <dbReference type="PROSITE" id="PS50011"/>
    </source>
</evidence>
<dbReference type="PROSITE" id="PS50011">
    <property type="entry name" value="PROTEIN_KINASE_DOM"/>
    <property type="match status" value="1"/>
</dbReference>
<dbReference type="PANTHER" id="PTHR43289:SF6">
    <property type="entry name" value="SERINE_THREONINE-PROTEIN KINASE NEKL-3"/>
    <property type="match status" value="1"/>
</dbReference>
<name>A0ABU0HX84_9HYPH</name>
<dbReference type="GO" id="GO:0004674">
    <property type="term" value="F:protein serine/threonine kinase activity"/>
    <property type="evidence" value="ECO:0007669"/>
    <property type="project" value="UniProtKB-KW"/>
</dbReference>
<dbReference type="Proteomes" id="UP001231124">
    <property type="component" value="Unassembled WGS sequence"/>
</dbReference>
<evidence type="ECO:0000256" key="2">
    <source>
        <dbReference type="ARBA" id="ARBA00022741"/>
    </source>
</evidence>
<feature type="compositionally biased region" description="Pro residues" evidence="6">
    <location>
        <begin position="299"/>
        <end position="308"/>
    </location>
</feature>
<feature type="compositionally biased region" description="Gly residues" evidence="6">
    <location>
        <begin position="226"/>
        <end position="240"/>
    </location>
</feature>
<proteinExistence type="predicted"/>
<dbReference type="PROSITE" id="PS00107">
    <property type="entry name" value="PROTEIN_KINASE_ATP"/>
    <property type="match status" value="1"/>
</dbReference>
<dbReference type="Gene3D" id="3.30.200.20">
    <property type="entry name" value="Phosphorylase Kinase, domain 1"/>
    <property type="match status" value="1"/>
</dbReference>
<keyword evidence="1" id="KW-0808">Transferase</keyword>
<dbReference type="RefSeq" id="WP_307354055.1">
    <property type="nucleotide sequence ID" value="NZ_JAUSVP010000003.1"/>
</dbReference>
<organism evidence="8 9">
    <name type="scientific">Methylobacterium aerolatum</name>
    <dbReference type="NCBI Taxonomy" id="418708"/>
    <lineage>
        <taxon>Bacteria</taxon>
        <taxon>Pseudomonadati</taxon>
        <taxon>Pseudomonadota</taxon>
        <taxon>Alphaproteobacteria</taxon>
        <taxon>Hyphomicrobiales</taxon>
        <taxon>Methylobacteriaceae</taxon>
        <taxon>Methylobacterium</taxon>
    </lineage>
</organism>
<evidence type="ECO:0000256" key="6">
    <source>
        <dbReference type="SAM" id="MobiDB-lite"/>
    </source>
</evidence>
<evidence type="ECO:0000256" key="1">
    <source>
        <dbReference type="ARBA" id="ARBA00022679"/>
    </source>
</evidence>
<dbReference type="SMART" id="SM00220">
    <property type="entry name" value="S_TKc"/>
    <property type="match status" value="1"/>
</dbReference>
<reference evidence="8 9" key="1">
    <citation type="submission" date="2023-07" db="EMBL/GenBank/DDBJ databases">
        <title>Genomic Encyclopedia of Type Strains, Phase IV (KMG-IV): sequencing the most valuable type-strain genomes for metagenomic binning, comparative biology and taxonomic classification.</title>
        <authorList>
            <person name="Goeker M."/>
        </authorList>
    </citation>
    <scope>NUCLEOTIDE SEQUENCE [LARGE SCALE GENOMIC DNA]</scope>
    <source>
        <strain evidence="8 9">DSM 19013</strain>
    </source>
</reference>
<accession>A0ABU0HX84</accession>
<keyword evidence="8" id="KW-0723">Serine/threonine-protein kinase</keyword>
<evidence type="ECO:0000256" key="4">
    <source>
        <dbReference type="ARBA" id="ARBA00022840"/>
    </source>
</evidence>
<dbReference type="EMBL" id="JAUSVP010000003">
    <property type="protein sequence ID" value="MDQ0446949.1"/>
    <property type="molecule type" value="Genomic_DNA"/>
</dbReference>
<evidence type="ECO:0000256" key="3">
    <source>
        <dbReference type="ARBA" id="ARBA00022777"/>
    </source>
</evidence>